<keyword evidence="6" id="KW-1185">Reference proteome</keyword>
<dbReference type="Gene3D" id="3.20.110.10">
    <property type="entry name" value="Glycoside hydrolase 38, N terminal domain"/>
    <property type="match status" value="1"/>
</dbReference>
<evidence type="ECO:0000256" key="2">
    <source>
        <dbReference type="ARBA" id="ARBA00023277"/>
    </source>
</evidence>
<dbReference type="PANTHER" id="PTHR36306:SF1">
    <property type="entry name" value="ALPHA-AMYLASE-RELATED"/>
    <property type="match status" value="1"/>
</dbReference>
<gene>
    <name evidence="5" type="ORF">QBE54_03945</name>
</gene>
<evidence type="ECO:0000256" key="3">
    <source>
        <dbReference type="RuleBase" id="RU361196"/>
    </source>
</evidence>
<accession>A0ABZ2YD03</accession>
<keyword evidence="2 3" id="KW-0119">Carbohydrate metabolism</keyword>
<dbReference type="Pfam" id="PF03065">
    <property type="entry name" value="Glyco_hydro_57"/>
    <property type="match status" value="1"/>
</dbReference>
<dbReference type="PANTHER" id="PTHR36306">
    <property type="entry name" value="ALPHA-AMYLASE-RELATED-RELATED"/>
    <property type="match status" value="1"/>
</dbReference>
<evidence type="ECO:0000256" key="1">
    <source>
        <dbReference type="ARBA" id="ARBA00006821"/>
    </source>
</evidence>
<protein>
    <submittedName>
        <fullName evidence="5">Glycoside hydrolase family 57 protein</fullName>
    </submittedName>
</protein>
<organism evidence="5 6">
    <name type="scientific">Thermatribacter velox</name>
    <dbReference type="NCBI Taxonomy" id="3039681"/>
    <lineage>
        <taxon>Bacteria</taxon>
        <taxon>Pseudomonadati</taxon>
        <taxon>Atribacterota</taxon>
        <taxon>Atribacteria</taxon>
        <taxon>Atribacterales</taxon>
        <taxon>Thermatribacteraceae</taxon>
        <taxon>Thermatribacter</taxon>
    </lineage>
</organism>
<reference evidence="5 6" key="1">
    <citation type="submission" date="2023-03" db="EMBL/GenBank/DDBJ databases">
        <title>Novel Species.</title>
        <authorList>
            <person name="Ma S."/>
        </authorList>
    </citation>
    <scope>NUCLEOTIDE SEQUENCE [LARGE SCALE GENOMIC DNA]</scope>
    <source>
        <strain evidence="5 6">B11</strain>
    </source>
</reference>
<sequence length="519" mass="60899">MNNKRLLVNIIWHMHQPFYWNEDRGHFVFPWVRTHLVKDYLFMPRLLSKFPGVKVTFNFSPVLLEQIGMYAEGKKDQVLELMEFEAQRLDESVKEAILKTFFLVASERVAQDLPRFVELRNKAKEGIDFSEQDFLDLQVLYQLLWFDPFIRKEYPQLSILYEKGRNYTEEDKGVILRVTEEYARKFALPYFELLDSNQIEISVSPFYHPILPLLYDSNLALETAPQIGLPAVSFTYPEDAFAQVRMAVDFCRLFWRREPSGMWPSEGAVSEKIIPIFSQNGIRWVATGEEILFFSLNEECRRNEAGVPIPPGKLYTPYLIGEKGQEVAIFFRDRLLSDLIGFEYHKMPYQRAVEDLISRLHRIKDALPGDREYVVSIILDGENAWEFYEQNGLPFLSLLYERLSSEEGLATVTPQEYLSRQTSLPRLKKLVSGSWIYGKLTTWIGHPEKNRAWEELAEVRSLFASKEVCARDKEKALRFIYRAEGSDWFWWLGEDNPSPQKADFLNQFHYLLNKAKELL</sequence>
<evidence type="ECO:0000259" key="4">
    <source>
        <dbReference type="Pfam" id="PF03065"/>
    </source>
</evidence>
<dbReference type="InterPro" id="IPR011330">
    <property type="entry name" value="Glyco_hydro/deAcase_b/a-brl"/>
</dbReference>
<dbReference type="CDD" id="cd10796">
    <property type="entry name" value="GH57N_APU"/>
    <property type="match status" value="1"/>
</dbReference>
<dbReference type="SUPFAM" id="SSF88713">
    <property type="entry name" value="Glycoside hydrolase/deacetylase"/>
    <property type="match status" value="1"/>
</dbReference>
<proteinExistence type="inferred from homology"/>
<dbReference type="GO" id="GO:0016787">
    <property type="term" value="F:hydrolase activity"/>
    <property type="evidence" value="ECO:0007669"/>
    <property type="project" value="UniProtKB-KW"/>
</dbReference>
<dbReference type="EMBL" id="CP121689">
    <property type="protein sequence ID" value="WZL76889.1"/>
    <property type="molecule type" value="Genomic_DNA"/>
</dbReference>
<keyword evidence="5" id="KW-0378">Hydrolase</keyword>
<dbReference type="InterPro" id="IPR027291">
    <property type="entry name" value="Glyco_hydro_38_N_sf"/>
</dbReference>
<feature type="domain" description="Glycoside hydrolase family 57 N-terminal" evidence="4">
    <location>
        <begin position="10"/>
        <end position="420"/>
    </location>
</feature>
<dbReference type="InterPro" id="IPR052046">
    <property type="entry name" value="GH57_Enzymes"/>
</dbReference>
<name>A0ABZ2YD03_9BACT</name>
<comment type="similarity">
    <text evidence="1 3">Belongs to the glycosyl hydrolase 57 family.</text>
</comment>
<dbReference type="InterPro" id="IPR004300">
    <property type="entry name" value="Glyco_hydro_57_N"/>
</dbReference>
<dbReference type="RefSeq" id="WP_369019053.1">
    <property type="nucleotide sequence ID" value="NZ_CP121689.1"/>
</dbReference>
<dbReference type="Proteomes" id="UP001461341">
    <property type="component" value="Chromosome"/>
</dbReference>
<evidence type="ECO:0000313" key="5">
    <source>
        <dbReference type="EMBL" id="WZL76889.1"/>
    </source>
</evidence>
<evidence type="ECO:0000313" key="6">
    <source>
        <dbReference type="Proteomes" id="UP001461341"/>
    </source>
</evidence>